<protein>
    <recommendedName>
        <fullName evidence="3">HTH tetR-type domain-containing protein</fullName>
    </recommendedName>
</protein>
<dbReference type="GO" id="GO:0003677">
    <property type="term" value="F:DNA binding"/>
    <property type="evidence" value="ECO:0007669"/>
    <property type="project" value="UniProtKB-UniRule"/>
</dbReference>
<name>A0A6J5CYP2_9BURK</name>
<dbReference type="InterPro" id="IPR001647">
    <property type="entry name" value="HTH_TetR"/>
</dbReference>
<dbReference type="PROSITE" id="PS50977">
    <property type="entry name" value="HTH_TETR_2"/>
    <property type="match status" value="1"/>
</dbReference>
<dbReference type="InterPro" id="IPR009057">
    <property type="entry name" value="Homeodomain-like_sf"/>
</dbReference>
<evidence type="ECO:0000256" key="1">
    <source>
        <dbReference type="ARBA" id="ARBA00023125"/>
    </source>
</evidence>
<dbReference type="RefSeq" id="WP_175108813.1">
    <property type="nucleotide sequence ID" value="NZ_CADIKF010000001.1"/>
</dbReference>
<dbReference type="Pfam" id="PF00440">
    <property type="entry name" value="TetR_N"/>
    <property type="match status" value="1"/>
</dbReference>
<dbReference type="PANTHER" id="PTHR30055">
    <property type="entry name" value="HTH-TYPE TRANSCRIPTIONAL REGULATOR RUTR"/>
    <property type="match status" value="1"/>
</dbReference>
<dbReference type="SUPFAM" id="SSF46689">
    <property type="entry name" value="Homeodomain-like"/>
    <property type="match status" value="1"/>
</dbReference>
<sequence length="192" mass="21288">MVRAKAVDKREAILGAATVVFAAGGVWSTPTSAVSKAAGVGEGTLFIYFATKADLVNALYCELKGELANVILSSYPRDADDRLKIRSIWNEYVNWGVDNPDKFKVLAQLNVSDHVTAESRSFAQQQYVELERLAQDCIRRKVIRKMPAQFLGTMLATMAETTMRFVACFGVKPVDYRSLGFDMFWNSVATAK</sequence>
<keyword evidence="1 2" id="KW-0238">DNA-binding</keyword>
<dbReference type="PRINTS" id="PR00455">
    <property type="entry name" value="HTHTETR"/>
</dbReference>
<feature type="domain" description="HTH tetR-type" evidence="3">
    <location>
        <begin position="7"/>
        <end position="67"/>
    </location>
</feature>
<keyword evidence="5" id="KW-1185">Reference proteome</keyword>
<feature type="DNA-binding region" description="H-T-H motif" evidence="2">
    <location>
        <begin position="30"/>
        <end position="49"/>
    </location>
</feature>
<organism evidence="4 5">
    <name type="scientific">Paraburkholderia solisilvae</name>
    <dbReference type="NCBI Taxonomy" id="624376"/>
    <lineage>
        <taxon>Bacteria</taxon>
        <taxon>Pseudomonadati</taxon>
        <taxon>Pseudomonadota</taxon>
        <taxon>Betaproteobacteria</taxon>
        <taxon>Burkholderiales</taxon>
        <taxon>Burkholderiaceae</taxon>
        <taxon>Paraburkholderia</taxon>
    </lineage>
</organism>
<accession>A0A6J5CYP2</accession>
<evidence type="ECO:0000313" key="5">
    <source>
        <dbReference type="Proteomes" id="UP000494329"/>
    </source>
</evidence>
<gene>
    <name evidence="4" type="ORF">LMG29739_00137</name>
</gene>
<reference evidence="4 5" key="1">
    <citation type="submission" date="2020-04" db="EMBL/GenBank/DDBJ databases">
        <authorList>
            <person name="De Canck E."/>
        </authorList>
    </citation>
    <scope>NUCLEOTIDE SEQUENCE [LARGE SCALE GENOMIC DNA]</scope>
    <source>
        <strain evidence="4 5">LMG 29739</strain>
    </source>
</reference>
<dbReference type="EMBL" id="CADIKF010000001">
    <property type="protein sequence ID" value="CAB3746247.1"/>
    <property type="molecule type" value="Genomic_DNA"/>
</dbReference>
<dbReference type="Gene3D" id="1.10.357.10">
    <property type="entry name" value="Tetracycline Repressor, domain 2"/>
    <property type="match status" value="1"/>
</dbReference>
<evidence type="ECO:0000259" key="3">
    <source>
        <dbReference type="PROSITE" id="PS50977"/>
    </source>
</evidence>
<evidence type="ECO:0000313" key="4">
    <source>
        <dbReference type="EMBL" id="CAB3746247.1"/>
    </source>
</evidence>
<proteinExistence type="predicted"/>
<dbReference type="PANTHER" id="PTHR30055:SF222">
    <property type="entry name" value="REGULATORY PROTEIN"/>
    <property type="match status" value="1"/>
</dbReference>
<dbReference type="Proteomes" id="UP000494329">
    <property type="component" value="Unassembled WGS sequence"/>
</dbReference>
<dbReference type="InterPro" id="IPR050109">
    <property type="entry name" value="HTH-type_TetR-like_transc_reg"/>
</dbReference>
<evidence type="ECO:0000256" key="2">
    <source>
        <dbReference type="PROSITE-ProRule" id="PRU00335"/>
    </source>
</evidence>
<dbReference type="AlphaFoldDB" id="A0A6J5CYP2"/>